<dbReference type="AlphaFoldDB" id="A0A9P6RG70"/>
<feature type="compositionally biased region" description="Basic and acidic residues" evidence="1">
    <location>
        <begin position="956"/>
        <end position="973"/>
    </location>
</feature>
<dbReference type="OrthoDB" id="5865767at2759"/>
<feature type="compositionally biased region" description="Low complexity" evidence="1">
    <location>
        <begin position="902"/>
        <end position="926"/>
    </location>
</feature>
<gene>
    <name evidence="3" type="ORF">BGZ97_003974</name>
</gene>
<name>A0A9P6RG70_9FUNG</name>
<feature type="compositionally biased region" description="Polar residues" evidence="1">
    <location>
        <begin position="458"/>
        <end position="472"/>
    </location>
</feature>
<reference evidence="3" key="1">
    <citation type="journal article" date="2020" name="Fungal Divers.">
        <title>Resolving the Mortierellaceae phylogeny through synthesis of multi-gene phylogenetics and phylogenomics.</title>
        <authorList>
            <person name="Vandepol N."/>
            <person name="Liber J."/>
            <person name="Desiro A."/>
            <person name="Na H."/>
            <person name="Kennedy M."/>
            <person name="Barry K."/>
            <person name="Grigoriev I.V."/>
            <person name="Miller A.N."/>
            <person name="O'Donnell K."/>
            <person name="Stajich J.E."/>
            <person name="Bonito G."/>
        </authorList>
    </citation>
    <scope>NUCLEOTIDE SEQUENCE</scope>
    <source>
        <strain evidence="3">NVP60</strain>
    </source>
</reference>
<feature type="compositionally biased region" description="Low complexity" evidence="1">
    <location>
        <begin position="995"/>
        <end position="1004"/>
    </location>
</feature>
<feature type="region of interest" description="Disordered" evidence="1">
    <location>
        <begin position="845"/>
        <end position="1047"/>
    </location>
</feature>
<dbReference type="SMART" id="SM00233">
    <property type="entry name" value="PH"/>
    <property type="match status" value="1"/>
</dbReference>
<feature type="compositionally biased region" description="Low complexity" evidence="1">
    <location>
        <begin position="848"/>
        <end position="864"/>
    </location>
</feature>
<feature type="domain" description="PH" evidence="2">
    <location>
        <begin position="722"/>
        <end position="827"/>
    </location>
</feature>
<feature type="region of interest" description="Disordered" evidence="1">
    <location>
        <begin position="326"/>
        <end position="407"/>
    </location>
</feature>
<keyword evidence="4" id="KW-1185">Reference proteome</keyword>
<feature type="region of interest" description="Disordered" evidence="1">
    <location>
        <begin position="496"/>
        <end position="522"/>
    </location>
</feature>
<feature type="compositionally biased region" description="Polar residues" evidence="1">
    <location>
        <begin position="23"/>
        <end position="39"/>
    </location>
</feature>
<evidence type="ECO:0000313" key="4">
    <source>
        <dbReference type="Proteomes" id="UP000823405"/>
    </source>
</evidence>
<dbReference type="PANTHER" id="PTHR37283:SF1">
    <property type="entry name" value="PH DOMAIN-CONTAINING PROTEIN YHR131C"/>
    <property type="match status" value="1"/>
</dbReference>
<feature type="compositionally biased region" description="Polar residues" evidence="1">
    <location>
        <begin position="224"/>
        <end position="235"/>
    </location>
</feature>
<protein>
    <recommendedName>
        <fullName evidence="2">PH domain-containing protein</fullName>
    </recommendedName>
</protein>
<accession>A0A9P6RG70</accession>
<dbReference type="PROSITE" id="PS50003">
    <property type="entry name" value="PH_DOMAIN"/>
    <property type="match status" value="1"/>
</dbReference>
<dbReference type="PANTHER" id="PTHR37283">
    <property type="entry name" value="PH DOMAIN-CONTAINING PROTEIN YHR131C"/>
    <property type="match status" value="1"/>
</dbReference>
<feature type="region of interest" description="Disordered" evidence="1">
    <location>
        <begin position="584"/>
        <end position="608"/>
    </location>
</feature>
<feature type="compositionally biased region" description="Basic residues" evidence="1">
    <location>
        <begin position="398"/>
        <end position="407"/>
    </location>
</feature>
<evidence type="ECO:0000256" key="1">
    <source>
        <dbReference type="SAM" id="MobiDB-lite"/>
    </source>
</evidence>
<feature type="compositionally biased region" description="Polar residues" evidence="1">
    <location>
        <begin position="295"/>
        <end position="307"/>
    </location>
</feature>
<feature type="compositionally biased region" description="Low complexity" evidence="1">
    <location>
        <begin position="871"/>
        <end position="893"/>
    </location>
</feature>
<feature type="compositionally biased region" description="Pro residues" evidence="1">
    <location>
        <begin position="383"/>
        <end position="392"/>
    </location>
</feature>
<feature type="region of interest" description="Disordered" evidence="1">
    <location>
        <begin position="450"/>
        <end position="479"/>
    </location>
</feature>
<feature type="compositionally biased region" description="Low complexity" evidence="1">
    <location>
        <begin position="328"/>
        <end position="350"/>
    </location>
</feature>
<dbReference type="Gene3D" id="2.30.29.30">
    <property type="entry name" value="Pleckstrin-homology domain (PH domain)/Phosphotyrosine-binding domain (PTB)"/>
    <property type="match status" value="1"/>
</dbReference>
<dbReference type="Pfam" id="PF00169">
    <property type="entry name" value="PH"/>
    <property type="match status" value="1"/>
</dbReference>
<feature type="region of interest" description="Disordered" evidence="1">
    <location>
        <begin position="19"/>
        <end position="106"/>
    </location>
</feature>
<evidence type="ECO:0000313" key="3">
    <source>
        <dbReference type="EMBL" id="KAG0318301.1"/>
    </source>
</evidence>
<dbReference type="Proteomes" id="UP000823405">
    <property type="component" value="Unassembled WGS sequence"/>
</dbReference>
<feature type="compositionally biased region" description="Low complexity" evidence="1">
    <location>
        <begin position="86"/>
        <end position="98"/>
    </location>
</feature>
<comment type="caution">
    <text evidence="3">The sequence shown here is derived from an EMBL/GenBank/DDBJ whole genome shotgun (WGS) entry which is preliminary data.</text>
</comment>
<dbReference type="InterPro" id="IPR011993">
    <property type="entry name" value="PH-like_dom_sf"/>
</dbReference>
<feature type="compositionally biased region" description="Low complexity" evidence="1">
    <location>
        <begin position="1028"/>
        <end position="1045"/>
    </location>
</feature>
<dbReference type="EMBL" id="JAAAIN010000197">
    <property type="protein sequence ID" value="KAG0318301.1"/>
    <property type="molecule type" value="Genomic_DNA"/>
</dbReference>
<feature type="compositionally biased region" description="Acidic residues" evidence="1">
    <location>
        <begin position="1006"/>
        <end position="1022"/>
    </location>
</feature>
<feature type="compositionally biased region" description="Low complexity" evidence="1">
    <location>
        <begin position="249"/>
        <end position="274"/>
    </location>
</feature>
<dbReference type="SUPFAM" id="SSF50729">
    <property type="entry name" value="PH domain-like"/>
    <property type="match status" value="1"/>
</dbReference>
<organism evidence="3 4">
    <name type="scientific">Linnemannia gamsii</name>
    <dbReference type="NCBI Taxonomy" id="64522"/>
    <lineage>
        <taxon>Eukaryota</taxon>
        <taxon>Fungi</taxon>
        <taxon>Fungi incertae sedis</taxon>
        <taxon>Mucoromycota</taxon>
        <taxon>Mortierellomycotina</taxon>
        <taxon>Mortierellomycetes</taxon>
        <taxon>Mortierellales</taxon>
        <taxon>Mortierellaceae</taxon>
        <taxon>Linnemannia</taxon>
    </lineage>
</organism>
<evidence type="ECO:0000259" key="2">
    <source>
        <dbReference type="PROSITE" id="PS50003"/>
    </source>
</evidence>
<feature type="region of interest" description="Disordered" evidence="1">
    <location>
        <begin position="224"/>
        <end position="310"/>
    </location>
</feature>
<sequence>MSNYSSSSMSSISTISAASNVSPMPNASPSGISLYSTLPRSPLRKTATGGQHPLATVSTFESDPTSAGEAAEGLEADKSKTDIQQTAGEPPAAGTPPTLSDTNHTTEDDAALSLDDRSSDRHPKSLLLSAGQQTGLSILDKKQEDLRVLKSAVLSGSHNILMLQIKAGTQSMNPALNASNELSDNQETSESDWTSVAVTSGDTQPLSPLTASYPVSIHCPLAPSSTTSVNTSSEPTELVAENNATESDPPTQTTAETTQTAVAPTRSGTTTTTTPSEPKRDFEMWMPPPPRPRPTQDNTYRAQPQPQHHSRLHFPRLLKQRSFNFPFTTSSSTTSPTSSQQSGSSSHPTTRASVDGSSHAAGSRSEGHQDAPERTMSCDIPRPVGPPDPIPPHYQHLQNRHNWRSSSFRRRSHAGELERFSPGWVVVENSNQGGQSGGGAASPIRVSMSDDQAVAAADTSSEAHQRRNSGTTSRRHVSLGVQPHLTSMWGRLLTSILPSGNDHHHHPAQDTDSAPNRERESLNTAATAAGLPMSGDIDPYLQQQRLLLTPLSQQQQIHPLYQQQLFFYADEVVREPVRPISELDLPSFHSGSEDAYQPRRSMASESLRRADSPSFFPALAHNAHLQGELAQEDGRESLELNLADPGAFVRPPPEVFGPALVVGGDTILAPRSLSADGKIPVSSLALSQPPSYWEAEIKYKGWPKIEPRPEQGQEALPRYTCSVFREGCVNRKTELVGNWRPYRRPWKRTFAHLRGTALRLYAVDMEDVPRLHVRNISLQLAKCEIATDYKQRPNVIRIRACDRTVLIECKDRIDALTWLEHLQAAANIATSLEDRSMPKFYTLPRAPQSQHQQQQLQQQQQQQQQGGGGRSAASSNARSSGISSNISIWQQTPQPMPPPQQPSLTQQQQQQRRASVVAPVASPRSSIDVNARGADSEQRRGGGVRRSRSGGILSTRSERNSSERERERDRRNNDALSDEAALRNVLRALGHTPDSNSGSGSSPSADENDDEDDSDNDEDDGQGTDAEAGPPSAAVAAAAAVSGSARQSGISAFESRACCDCEDDAWSFSTRDSVTAERAEWRKAAAVSEGELE</sequence>
<proteinExistence type="predicted"/>
<feature type="compositionally biased region" description="Polar residues" evidence="1">
    <location>
        <begin position="56"/>
        <end position="65"/>
    </location>
</feature>
<dbReference type="InterPro" id="IPR001849">
    <property type="entry name" value="PH_domain"/>
</dbReference>